<sequence>MGEAYFKLKRKLEDLGYNNTLPLDAVPLVECILADLIQTTRSLQHYMDLSKEALTQRDSLMLEAEPYKCDNAKLIQENNRLHSENINLKEEALRVSKESKRKIKSLSEELMKKDSLIGKLQHDVRDLSLRGLCAGTQSSRNKSRRKDSGDNNTARVCICNEQQFNADNDVTELLRKVQNLEEKNESYYDEIILLKSQIELRDNEIVRLHILLEGGRPLKAVSRDVCTSHSDGKFQDFVKQLQDMAKANDLLKKQVADGLEKQHEAMQRALDLADKNKNLHDELKKVDTLALTVEEDCNKRIAAMMNDMNFLQVRIEGLTMKNAELTKELSQSSLKSSPTLCKLQEELNIALREKDALKKEITDLVDLNKSLQDKIISVTSRSNYLGANNDGHRFSPKNMVCPTKDELQLLLEGERKIYEKCMSSLQEKLTETTSMFNMHLTKCKDKYIHPGSAASADSVFIKELHKKLCECQQEILMLKKENDEMKTKNAFQEEGNKQNYKDIISHLNAENAELSKENIALSHQLSQYKNFKSARFSTGGEYTKRDILKLQDEIDRLRDTIQIVRKDKEEYMSRCKEAMDLVDKLKRDLSYKHREIEQLQEENSSYKMTHRTGKASADHLREECNFLREQIKTLQSDVIKEKTLASQIKNIQMETERSSNEVQSDLLCTQKKLSLAKDNIDSLERKCNILQSEIVSLKNEKSNLIENIKKIDQERDKLVIELDNKTENMSILEQKIKSQSYEISKLENEISELKRKISTNKVSEHRLVDHESQIFFLNGEISRLTQQYDNAVVENKHLQNSLADANGTLKLTKIEYDKSRKEVDGLKQQLQHYVAEIRRIEEMLSQKEAERSDMLEHFASLSVEANILENTNHSLESESASKSLQLQSYISKIQALEERSVDKDNLIDTQSSQIAAMTCKITALENEVKLISEEKDLLQQNVSYLKQMCNSLQKDHTSVMQGLTDTDSELKLYENKIKNLSSAKTRLEADNQDIKGNLETTEKLLSKARREIVELKLALQDATSETKALQDRINRLSRIETVAHESTLTREELELPLMLEETIHEIMACMGGIAILAARYMNATAALLATPAVTGLTTPITIKRTGKNLPYLCFLRVPKATSPAHVCTNTEEHSDHKNTGYHISPNVSNGSPGVNRNTSTNESNSDTRNSDNMSYMLSYGF</sequence>
<name>A0ACC0JPU8_CHOFU</name>
<comment type="caution">
    <text evidence="1">The sequence shown here is derived from an EMBL/GenBank/DDBJ whole genome shotgun (WGS) entry which is preliminary data.</text>
</comment>
<organism evidence="1 2">
    <name type="scientific">Choristoneura fumiferana</name>
    <name type="common">Spruce budworm moth</name>
    <name type="synonym">Archips fumiferana</name>
    <dbReference type="NCBI Taxonomy" id="7141"/>
    <lineage>
        <taxon>Eukaryota</taxon>
        <taxon>Metazoa</taxon>
        <taxon>Ecdysozoa</taxon>
        <taxon>Arthropoda</taxon>
        <taxon>Hexapoda</taxon>
        <taxon>Insecta</taxon>
        <taxon>Pterygota</taxon>
        <taxon>Neoptera</taxon>
        <taxon>Endopterygota</taxon>
        <taxon>Lepidoptera</taxon>
        <taxon>Glossata</taxon>
        <taxon>Ditrysia</taxon>
        <taxon>Tortricoidea</taxon>
        <taxon>Tortricidae</taxon>
        <taxon>Tortricinae</taxon>
        <taxon>Choristoneura</taxon>
    </lineage>
</organism>
<gene>
    <name evidence="1" type="ORF">MSG28_005096</name>
</gene>
<reference evidence="1 2" key="1">
    <citation type="journal article" date="2022" name="Genome Biol. Evol.">
        <title>The Spruce Budworm Genome: Reconstructing the Evolutionary History of Antifreeze Proteins.</title>
        <authorList>
            <person name="Beliveau C."/>
            <person name="Gagne P."/>
            <person name="Picq S."/>
            <person name="Vernygora O."/>
            <person name="Keeling C.I."/>
            <person name="Pinkney K."/>
            <person name="Doucet D."/>
            <person name="Wen F."/>
            <person name="Johnston J.S."/>
            <person name="Maaroufi H."/>
            <person name="Boyle B."/>
            <person name="Laroche J."/>
            <person name="Dewar K."/>
            <person name="Juretic N."/>
            <person name="Blackburn G."/>
            <person name="Nisole A."/>
            <person name="Brunet B."/>
            <person name="Brandao M."/>
            <person name="Lumley L."/>
            <person name="Duan J."/>
            <person name="Quan G."/>
            <person name="Lucarotti C.J."/>
            <person name="Roe A.D."/>
            <person name="Sperling F.A.H."/>
            <person name="Levesque R.C."/>
            <person name="Cusson M."/>
        </authorList>
    </citation>
    <scope>NUCLEOTIDE SEQUENCE [LARGE SCALE GENOMIC DNA]</scope>
    <source>
        <strain evidence="1">Glfc:IPQL:Cfum</strain>
    </source>
</reference>
<protein>
    <submittedName>
        <fullName evidence="1">Uncharacterized protein</fullName>
    </submittedName>
</protein>
<proteinExistence type="predicted"/>
<accession>A0ACC0JPU8</accession>
<evidence type="ECO:0000313" key="1">
    <source>
        <dbReference type="EMBL" id="KAI8426148.1"/>
    </source>
</evidence>
<evidence type="ECO:0000313" key="2">
    <source>
        <dbReference type="Proteomes" id="UP001064048"/>
    </source>
</evidence>
<dbReference type="EMBL" id="CM046108">
    <property type="protein sequence ID" value="KAI8426148.1"/>
    <property type="molecule type" value="Genomic_DNA"/>
</dbReference>
<keyword evidence="2" id="KW-1185">Reference proteome</keyword>
<dbReference type="Proteomes" id="UP001064048">
    <property type="component" value="Chromosome 8"/>
</dbReference>